<dbReference type="InterPro" id="IPR014867">
    <property type="entry name" value="Spore_coat_CotH_CotH2/3/7"/>
</dbReference>
<name>X1FB97_9ZZZZ</name>
<comment type="caution">
    <text evidence="1">The sequence shown here is derived from an EMBL/GenBank/DDBJ whole genome shotgun (WGS) entry which is preliminary data.</text>
</comment>
<dbReference type="AlphaFoldDB" id="X1FB97"/>
<dbReference type="EMBL" id="BART01040518">
    <property type="protein sequence ID" value="GAH29830.1"/>
    <property type="molecule type" value="Genomic_DNA"/>
</dbReference>
<gene>
    <name evidence="1" type="ORF">S01H4_65890</name>
</gene>
<dbReference type="Pfam" id="PF08757">
    <property type="entry name" value="CotH"/>
    <property type="match status" value="1"/>
</dbReference>
<feature type="non-terminal residue" evidence="1">
    <location>
        <position position="1"/>
    </location>
</feature>
<proteinExistence type="predicted"/>
<sequence length="93" mass="11101">IDCKFELISKKMEENIPIINSQIKISGNRASWRDKKSYRLQLSQRISILGMRKDDDWVLMGLFLDYTRIRTKMCFDLYKSLQTSKHIFILIRG</sequence>
<evidence type="ECO:0000313" key="1">
    <source>
        <dbReference type="EMBL" id="GAH29830.1"/>
    </source>
</evidence>
<reference evidence="1" key="1">
    <citation type="journal article" date="2014" name="Front. Microbiol.">
        <title>High frequency of phylogenetically diverse reductive dehalogenase-homologous genes in deep subseafloor sedimentary metagenomes.</title>
        <authorList>
            <person name="Kawai M."/>
            <person name="Futagami T."/>
            <person name="Toyoda A."/>
            <person name="Takaki Y."/>
            <person name="Nishi S."/>
            <person name="Hori S."/>
            <person name="Arai W."/>
            <person name="Tsubouchi T."/>
            <person name="Morono Y."/>
            <person name="Uchiyama I."/>
            <person name="Ito T."/>
            <person name="Fujiyama A."/>
            <person name="Inagaki F."/>
            <person name="Takami H."/>
        </authorList>
    </citation>
    <scope>NUCLEOTIDE SEQUENCE</scope>
    <source>
        <strain evidence="1">Expedition CK06-06</strain>
    </source>
</reference>
<organism evidence="1">
    <name type="scientific">marine sediment metagenome</name>
    <dbReference type="NCBI Taxonomy" id="412755"/>
    <lineage>
        <taxon>unclassified sequences</taxon>
        <taxon>metagenomes</taxon>
        <taxon>ecological metagenomes</taxon>
    </lineage>
</organism>
<feature type="non-terminal residue" evidence="1">
    <location>
        <position position="93"/>
    </location>
</feature>
<protein>
    <submittedName>
        <fullName evidence="1">Uncharacterized protein</fullName>
    </submittedName>
</protein>
<accession>X1FB97</accession>